<sequence>MNELTLTYQEAKSILQEKLDNMKMNFIAAGYYMKYIRDRELFREDGYKSIWEFAEDNYGIKKSTASRWMAMNDKFSLDGNSPILAEEFRGFEKSQLQEMLYLDDKQIETVTPDMTVKEIREVRKPEEPEKEEQELKKPDETDREYLKAAARYLIASKHKWFLQDYMNRVELVDRSPDELRKELGKNNRVWHFSTEKGVARINLFDDYVQIWNEENECIGDFDWFYLAAAIQSMWNIAAMENAQKSQKEVVATSQQEEPEPVLDMNPPEEISEPEPEIVTEKCAEVLDVTEEEPAEELYEETSDQSDIDLLKKELSKAQRNLDLMLSCYSEKDIRVRKQKLIVGALAGMICDLDVVDIPDIQQPELPKLRNNEQRKAFLDNYQAWPIWFEVPEASEVYHRFELPDGSSIVICEYHMWLSWKERYSDEDPHSTGIREYLLKPGYHYLEDCKTNTTALIEHLKKVQKEGKANVD</sequence>
<evidence type="ECO:0000313" key="3">
    <source>
        <dbReference type="Proteomes" id="UP000824116"/>
    </source>
</evidence>
<protein>
    <submittedName>
        <fullName evidence="2">Uncharacterized protein</fullName>
    </submittedName>
</protein>
<evidence type="ECO:0000256" key="1">
    <source>
        <dbReference type="SAM" id="MobiDB-lite"/>
    </source>
</evidence>
<dbReference type="AlphaFoldDB" id="A0A9D2K0W0"/>
<dbReference type="EMBL" id="DXAY01000158">
    <property type="protein sequence ID" value="HIZ74930.1"/>
    <property type="molecule type" value="Genomic_DNA"/>
</dbReference>
<evidence type="ECO:0000313" key="2">
    <source>
        <dbReference type="EMBL" id="HIZ74930.1"/>
    </source>
</evidence>
<feature type="region of interest" description="Disordered" evidence="1">
    <location>
        <begin position="253"/>
        <end position="275"/>
    </location>
</feature>
<reference evidence="2" key="2">
    <citation type="submission" date="2021-04" db="EMBL/GenBank/DDBJ databases">
        <authorList>
            <person name="Gilroy R."/>
        </authorList>
    </citation>
    <scope>NUCLEOTIDE SEQUENCE</scope>
    <source>
        <strain evidence="2">CHK196-3914</strain>
    </source>
</reference>
<reference evidence="2" key="1">
    <citation type="journal article" date="2021" name="PeerJ">
        <title>Extensive microbial diversity within the chicken gut microbiome revealed by metagenomics and culture.</title>
        <authorList>
            <person name="Gilroy R."/>
            <person name="Ravi A."/>
            <person name="Getino M."/>
            <person name="Pursley I."/>
            <person name="Horton D.L."/>
            <person name="Alikhan N.F."/>
            <person name="Baker D."/>
            <person name="Gharbi K."/>
            <person name="Hall N."/>
            <person name="Watson M."/>
            <person name="Adriaenssens E.M."/>
            <person name="Foster-Nyarko E."/>
            <person name="Jarju S."/>
            <person name="Secka A."/>
            <person name="Antonio M."/>
            <person name="Oren A."/>
            <person name="Chaudhuri R.R."/>
            <person name="La Ragione R."/>
            <person name="Hildebrand F."/>
            <person name="Pallen M.J."/>
        </authorList>
    </citation>
    <scope>NUCLEOTIDE SEQUENCE</scope>
    <source>
        <strain evidence="2">CHK196-3914</strain>
    </source>
</reference>
<organism evidence="2 3">
    <name type="scientific">Candidatus Mediterraneibacter stercoravium</name>
    <dbReference type="NCBI Taxonomy" id="2838685"/>
    <lineage>
        <taxon>Bacteria</taxon>
        <taxon>Bacillati</taxon>
        <taxon>Bacillota</taxon>
        <taxon>Clostridia</taxon>
        <taxon>Lachnospirales</taxon>
        <taxon>Lachnospiraceae</taxon>
        <taxon>Mediterraneibacter</taxon>
    </lineage>
</organism>
<gene>
    <name evidence="2" type="ORF">H9723_06785</name>
</gene>
<comment type="caution">
    <text evidence="2">The sequence shown here is derived from an EMBL/GenBank/DDBJ whole genome shotgun (WGS) entry which is preliminary data.</text>
</comment>
<proteinExistence type="predicted"/>
<dbReference type="Proteomes" id="UP000824116">
    <property type="component" value="Unassembled WGS sequence"/>
</dbReference>
<name>A0A9D2K0W0_9FIRM</name>
<accession>A0A9D2K0W0</accession>